<reference evidence="14 16" key="2">
    <citation type="submission" date="2018-11" db="EMBL/GenBank/DDBJ databases">
        <authorList>
            <consortium name="Pathogen Informatics"/>
        </authorList>
    </citation>
    <scope>NUCLEOTIDE SEQUENCE [LARGE SCALE GENOMIC DNA]</scope>
</reference>
<dbReference type="InterPro" id="IPR034035">
    <property type="entry name" value="Astacin-like_dom"/>
</dbReference>
<dbReference type="SMART" id="SM00042">
    <property type="entry name" value="CUB"/>
    <property type="match status" value="1"/>
</dbReference>
<feature type="domain" description="CUB" evidence="11">
    <location>
        <begin position="335"/>
        <end position="438"/>
    </location>
</feature>
<evidence type="ECO:0000313" key="14">
    <source>
        <dbReference type="EMBL" id="VDN51487.1"/>
    </source>
</evidence>
<protein>
    <recommendedName>
        <fullName evidence="10">Metalloendopeptidase</fullName>
        <ecNumber evidence="10">3.4.24.-</ecNumber>
    </recommendedName>
</protein>
<keyword evidence="6 9" id="KW-0482">Metalloprotease</keyword>
<dbReference type="GO" id="GO:0004222">
    <property type="term" value="F:metalloendopeptidase activity"/>
    <property type="evidence" value="ECO:0007669"/>
    <property type="project" value="UniProtKB-UniRule"/>
</dbReference>
<dbReference type="InterPro" id="IPR000742">
    <property type="entry name" value="EGF"/>
</dbReference>
<dbReference type="Proteomes" id="UP000274756">
    <property type="component" value="Unassembled WGS sequence"/>
</dbReference>
<keyword evidence="2 9" id="KW-0645">Protease</keyword>
<dbReference type="AlphaFoldDB" id="A0A0N4UH45"/>
<feature type="binding site" evidence="9">
    <location>
        <position position="219"/>
    </location>
    <ligand>
        <name>Zn(2+)</name>
        <dbReference type="ChEBI" id="CHEBI:29105"/>
        <note>catalytic</note>
    </ligand>
</feature>
<feature type="domain" description="Peptidase M12A" evidence="13">
    <location>
        <begin position="120"/>
        <end position="317"/>
    </location>
</feature>
<evidence type="ECO:0000256" key="2">
    <source>
        <dbReference type="ARBA" id="ARBA00022670"/>
    </source>
</evidence>
<gene>
    <name evidence="14" type="ORF">DME_LOCUS1460</name>
</gene>
<dbReference type="CDD" id="cd00041">
    <property type="entry name" value="CUB"/>
    <property type="match status" value="1"/>
</dbReference>
<dbReference type="PRINTS" id="PR00480">
    <property type="entry name" value="ASTACIN"/>
</dbReference>
<keyword evidence="4 9" id="KW-0378">Hydrolase</keyword>
<evidence type="ECO:0000256" key="10">
    <source>
        <dbReference type="RuleBase" id="RU361183"/>
    </source>
</evidence>
<feature type="binding site" evidence="9">
    <location>
        <position position="209"/>
    </location>
    <ligand>
        <name>Zn(2+)</name>
        <dbReference type="ChEBI" id="CHEBI:29105"/>
        <note>catalytic</note>
    </ligand>
</feature>
<dbReference type="Gene3D" id="3.40.390.10">
    <property type="entry name" value="Collagenase (Catalytic Domain)"/>
    <property type="match status" value="1"/>
</dbReference>
<dbReference type="OrthoDB" id="291007at2759"/>
<keyword evidence="5 9" id="KW-0862">Zinc</keyword>
<keyword evidence="7 8" id="KW-1015">Disulfide bond</keyword>
<feature type="active site" evidence="9">
    <location>
        <position position="210"/>
    </location>
</feature>
<dbReference type="CDD" id="cd04280">
    <property type="entry name" value="ZnMc_astacin_like"/>
    <property type="match status" value="1"/>
</dbReference>
<dbReference type="PROSITE" id="PS01180">
    <property type="entry name" value="CUB"/>
    <property type="match status" value="1"/>
</dbReference>
<evidence type="ECO:0000256" key="8">
    <source>
        <dbReference type="PROSITE-ProRule" id="PRU00076"/>
    </source>
</evidence>
<evidence type="ECO:0000256" key="4">
    <source>
        <dbReference type="ARBA" id="ARBA00022801"/>
    </source>
</evidence>
<evidence type="ECO:0000256" key="6">
    <source>
        <dbReference type="ARBA" id="ARBA00023049"/>
    </source>
</evidence>
<evidence type="ECO:0000313" key="15">
    <source>
        <dbReference type="Proteomes" id="UP000038040"/>
    </source>
</evidence>
<evidence type="ECO:0000259" key="12">
    <source>
        <dbReference type="PROSITE" id="PS50026"/>
    </source>
</evidence>
<dbReference type="STRING" id="318479.A0A0N4UH45"/>
<comment type="caution">
    <text evidence="8">Lacks conserved residue(s) required for the propagation of feature annotation.</text>
</comment>
<proteinExistence type="predicted"/>
<evidence type="ECO:0000313" key="16">
    <source>
        <dbReference type="Proteomes" id="UP000274756"/>
    </source>
</evidence>
<feature type="binding site" evidence="9">
    <location>
        <position position="213"/>
    </location>
    <ligand>
        <name>Zn(2+)</name>
        <dbReference type="ChEBI" id="CHEBI:29105"/>
        <note>catalytic</note>
    </ligand>
</feature>
<dbReference type="GO" id="GO:0008270">
    <property type="term" value="F:zinc ion binding"/>
    <property type="evidence" value="ECO:0007669"/>
    <property type="project" value="UniProtKB-UniRule"/>
</dbReference>
<evidence type="ECO:0000256" key="5">
    <source>
        <dbReference type="ARBA" id="ARBA00022833"/>
    </source>
</evidence>
<dbReference type="SUPFAM" id="SSF55486">
    <property type="entry name" value="Metalloproteases ('zincins'), catalytic domain"/>
    <property type="match status" value="1"/>
</dbReference>
<dbReference type="SMART" id="SM00235">
    <property type="entry name" value="ZnMc"/>
    <property type="match status" value="1"/>
</dbReference>
<sequence length="499" mass="56813">MAVQIKINYATNILLLFIISNDYLYAQFALPRADETVVRRNKRDINEGIEEARALLKGFLKLSADVPLTPQRRSNFGSKRINYKVMDRTEYHANRKILDEVFETDLILTVPQRIKRTKRKAIIGESFRWPNQVIPYILKENDSEWKKLILSGMKKWETETCIRFKQRSAEKDYVHIFKGAGCYSSVGRIGGKQYTSIGFGCGSEGIVAHELGHTIGFWHEQSRPDRDKYININEDHLISGTKGNFERRDDILDLSTTYDYGSVMHYGPQAFTDDYNFLTIETKDHRFQHTIDRCRKKLDCLHGGYENPRNCAVCKCPSGLSGTRCESIPHSTGKCGGELTASQIWQTLKSKTVGKCFWRITSTTGKVRLEVLDASYVCDSSCSDNYLEIKHKKNLEQTGFRQCCNGAPGIILSETNRVYIISISIKNPSYFTLRYITDSLLTPVPKPPPDRWNGGGITALIGAENGIDNSWEHFILKQLPDVLKKIGRPSNNPWSTIVI</sequence>
<keyword evidence="16" id="KW-1185">Reference proteome</keyword>
<dbReference type="Pfam" id="PF01400">
    <property type="entry name" value="Astacin"/>
    <property type="match status" value="1"/>
</dbReference>
<dbReference type="PANTHER" id="PTHR10127:SF898">
    <property type="entry name" value="ZINC METALLOPROTEINASE NAS-30"/>
    <property type="match status" value="1"/>
</dbReference>
<feature type="disulfide bond" evidence="9">
    <location>
        <begin position="161"/>
        <end position="316"/>
    </location>
</feature>
<dbReference type="InterPro" id="IPR006026">
    <property type="entry name" value="Peptidase_Metallo"/>
</dbReference>
<dbReference type="SUPFAM" id="SSF49854">
    <property type="entry name" value="Spermadhesin, CUB domain"/>
    <property type="match status" value="1"/>
</dbReference>
<name>A0A0N4UH45_DRAME</name>
<evidence type="ECO:0000259" key="11">
    <source>
        <dbReference type="PROSITE" id="PS01180"/>
    </source>
</evidence>
<reference evidence="17" key="1">
    <citation type="submission" date="2017-02" db="UniProtKB">
        <authorList>
            <consortium name="WormBaseParasite"/>
        </authorList>
    </citation>
    <scope>IDENTIFICATION</scope>
</reference>
<organism evidence="15 17">
    <name type="scientific">Dracunculus medinensis</name>
    <name type="common">Guinea worm</name>
    <dbReference type="NCBI Taxonomy" id="318479"/>
    <lineage>
        <taxon>Eukaryota</taxon>
        <taxon>Metazoa</taxon>
        <taxon>Ecdysozoa</taxon>
        <taxon>Nematoda</taxon>
        <taxon>Chromadorea</taxon>
        <taxon>Rhabditida</taxon>
        <taxon>Spirurina</taxon>
        <taxon>Dracunculoidea</taxon>
        <taxon>Dracunculidae</taxon>
        <taxon>Dracunculus</taxon>
    </lineage>
</organism>
<keyword evidence="3 9" id="KW-0479">Metal-binding</keyword>
<accession>A0A0N4UH45</accession>
<dbReference type="InterPro" id="IPR001506">
    <property type="entry name" value="Peptidase_M12A"/>
</dbReference>
<dbReference type="InterPro" id="IPR024079">
    <property type="entry name" value="MetalloPept_cat_dom_sf"/>
</dbReference>
<feature type="disulfide bond" evidence="8">
    <location>
        <begin position="316"/>
        <end position="325"/>
    </location>
</feature>
<dbReference type="WBParaSite" id="DME_0000684601-mRNA-1">
    <property type="protein sequence ID" value="DME_0000684601-mRNA-1"/>
    <property type="gene ID" value="DME_0000684601"/>
</dbReference>
<dbReference type="PROSITE" id="PS51864">
    <property type="entry name" value="ASTACIN"/>
    <property type="match status" value="1"/>
</dbReference>
<dbReference type="GO" id="GO:0006508">
    <property type="term" value="P:proteolysis"/>
    <property type="evidence" value="ECO:0007669"/>
    <property type="project" value="UniProtKB-KW"/>
</dbReference>
<evidence type="ECO:0000256" key="7">
    <source>
        <dbReference type="ARBA" id="ARBA00023157"/>
    </source>
</evidence>
<dbReference type="Gene3D" id="2.60.120.290">
    <property type="entry name" value="Spermadhesin, CUB domain"/>
    <property type="match status" value="1"/>
</dbReference>
<dbReference type="Proteomes" id="UP000038040">
    <property type="component" value="Unplaced"/>
</dbReference>
<dbReference type="PROSITE" id="PS00022">
    <property type="entry name" value="EGF_1"/>
    <property type="match status" value="1"/>
</dbReference>
<evidence type="ECO:0000256" key="9">
    <source>
        <dbReference type="PROSITE-ProRule" id="PRU01211"/>
    </source>
</evidence>
<dbReference type="EC" id="3.4.24.-" evidence="10"/>
<dbReference type="InterPro" id="IPR000859">
    <property type="entry name" value="CUB_dom"/>
</dbReference>
<evidence type="ECO:0000256" key="3">
    <source>
        <dbReference type="ARBA" id="ARBA00022723"/>
    </source>
</evidence>
<keyword evidence="1 8" id="KW-0245">EGF-like domain</keyword>
<feature type="domain" description="EGF-like" evidence="12">
    <location>
        <begin position="290"/>
        <end position="326"/>
    </location>
</feature>
<evidence type="ECO:0000256" key="1">
    <source>
        <dbReference type="ARBA" id="ARBA00022536"/>
    </source>
</evidence>
<comment type="cofactor">
    <cofactor evidence="9 10">
        <name>Zn(2+)</name>
        <dbReference type="ChEBI" id="CHEBI:29105"/>
    </cofactor>
    <text evidence="9 10">Binds 1 zinc ion per subunit.</text>
</comment>
<evidence type="ECO:0000313" key="17">
    <source>
        <dbReference type="WBParaSite" id="DME_0000684601-mRNA-1"/>
    </source>
</evidence>
<dbReference type="PANTHER" id="PTHR10127">
    <property type="entry name" value="DISCOIDIN, CUB, EGF, LAMININ , AND ZINC METALLOPROTEASE DOMAIN CONTAINING"/>
    <property type="match status" value="1"/>
</dbReference>
<dbReference type="InterPro" id="IPR035914">
    <property type="entry name" value="Sperma_CUB_dom_sf"/>
</dbReference>
<dbReference type="PROSITE" id="PS50026">
    <property type="entry name" value="EGF_3"/>
    <property type="match status" value="1"/>
</dbReference>
<evidence type="ECO:0000259" key="13">
    <source>
        <dbReference type="PROSITE" id="PS51864"/>
    </source>
</evidence>
<dbReference type="EMBL" id="UYYG01000022">
    <property type="protein sequence ID" value="VDN51487.1"/>
    <property type="molecule type" value="Genomic_DNA"/>
</dbReference>